<dbReference type="InterPro" id="IPR049281">
    <property type="entry name" value="BVU_3817-like_C_sf"/>
</dbReference>
<comment type="caution">
    <text evidence="3">The sequence shown here is derived from an EMBL/GenBank/DDBJ whole genome shotgun (WGS) entry which is preliminary data.</text>
</comment>
<dbReference type="Gene3D" id="2.30.30.730">
    <property type="match status" value="1"/>
</dbReference>
<protein>
    <submittedName>
        <fullName evidence="3">Uncharacterized protein</fullName>
    </submittedName>
</protein>
<dbReference type="Pfam" id="PF18347">
    <property type="entry name" value="DUF5606"/>
    <property type="match status" value="1"/>
</dbReference>
<feature type="domain" description="DUF6852" evidence="2">
    <location>
        <begin position="50"/>
        <end position="120"/>
    </location>
</feature>
<keyword evidence="4" id="KW-1185">Reference proteome</keyword>
<evidence type="ECO:0000313" key="3">
    <source>
        <dbReference type="EMBL" id="PWB09158.1"/>
    </source>
</evidence>
<evidence type="ECO:0000259" key="2">
    <source>
        <dbReference type="Pfam" id="PF21186"/>
    </source>
</evidence>
<reference evidence="4" key="1">
    <citation type="submission" date="2018-02" db="EMBL/GenBank/DDBJ databases">
        <authorList>
            <person name="Clavel T."/>
            <person name="Strowig T."/>
        </authorList>
    </citation>
    <scope>NUCLEOTIDE SEQUENCE [LARGE SCALE GENOMIC DNA]</scope>
    <source>
        <strain evidence="4">DSM 100764</strain>
    </source>
</reference>
<dbReference type="RefSeq" id="WP_107035179.1">
    <property type="nucleotide sequence ID" value="NZ_CAOLHR010000001.1"/>
</dbReference>
<dbReference type="InterPro" id="IPR049282">
    <property type="entry name" value="BVU_3817_N_sf"/>
</dbReference>
<dbReference type="AlphaFoldDB" id="A0A2V1IVY0"/>
<name>A0A2V1IVY0_9BACT</name>
<dbReference type="Pfam" id="PF21186">
    <property type="entry name" value="DUF6852"/>
    <property type="match status" value="1"/>
</dbReference>
<proteinExistence type="predicted"/>
<gene>
    <name evidence="3" type="ORF">C5O25_02250</name>
</gene>
<organism evidence="3 4">
    <name type="scientific">Paramuribaculum intestinale</name>
    <dbReference type="NCBI Taxonomy" id="2094151"/>
    <lineage>
        <taxon>Bacteria</taxon>
        <taxon>Pseudomonadati</taxon>
        <taxon>Bacteroidota</taxon>
        <taxon>Bacteroidia</taxon>
        <taxon>Bacteroidales</taxon>
        <taxon>Muribaculaceae</taxon>
        <taxon>Paramuribaculum</taxon>
    </lineage>
</organism>
<dbReference type="Proteomes" id="UP000244925">
    <property type="component" value="Unassembled WGS sequence"/>
</dbReference>
<dbReference type="InterPro" id="IPR049280">
    <property type="entry name" value="DUF6852"/>
</dbReference>
<accession>A0A2V1IVY0</accession>
<evidence type="ECO:0000313" key="4">
    <source>
        <dbReference type="Proteomes" id="UP000244925"/>
    </source>
</evidence>
<evidence type="ECO:0000259" key="1">
    <source>
        <dbReference type="Pfam" id="PF18347"/>
    </source>
</evidence>
<dbReference type="Gene3D" id="1.10.10.1650">
    <property type="match status" value="1"/>
</dbReference>
<dbReference type="EMBL" id="PUBV01000003">
    <property type="protein sequence ID" value="PWB09158.1"/>
    <property type="molecule type" value="Genomic_DNA"/>
</dbReference>
<dbReference type="InterPro" id="IPR041218">
    <property type="entry name" value="DUF5606"/>
</dbReference>
<sequence>MIQKILSISGRPGLFKLVNQGRNMLIVESLADGKRTPAYSHDKVVAIADISIYTNDDEERPLVKVLETIRDKNDSKPVDVKGLGSDADLRKYFETILPEFDKERVYTNDIRKVFNWYNCLVAAGITDFSLPEPEGASEEDSDKEA</sequence>
<feature type="domain" description="DUF5606" evidence="1">
    <location>
        <begin position="3"/>
        <end position="46"/>
    </location>
</feature>
<dbReference type="GeneID" id="93423395"/>